<keyword evidence="10" id="KW-0186">Copper</keyword>
<name>A0A670Y238_PSETE</name>
<dbReference type="InterPro" id="IPR020901">
    <property type="entry name" value="Prtase_inh_Kunz-CS"/>
</dbReference>
<dbReference type="FunFam" id="3.30.1490.140:FF:000001">
    <property type="entry name" value="Amyloid beta (A4) protein b"/>
    <property type="match status" value="1"/>
</dbReference>
<dbReference type="GO" id="GO:0010604">
    <property type="term" value="P:positive regulation of macromolecule metabolic process"/>
    <property type="evidence" value="ECO:0007669"/>
    <property type="project" value="UniProtKB-ARBA"/>
</dbReference>
<dbReference type="GO" id="GO:0004867">
    <property type="term" value="F:serine-type endopeptidase inhibitor activity"/>
    <property type="evidence" value="ECO:0007669"/>
    <property type="project" value="UniProtKB-KW"/>
</dbReference>
<feature type="chain" id="PRO_5025461724" description="Amyloid-beta A4 protein" evidence="19">
    <location>
        <begin position="19"/>
        <end position="733"/>
    </location>
</feature>
<evidence type="ECO:0000256" key="4">
    <source>
        <dbReference type="ARBA" id="ARBA00022690"/>
    </source>
</evidence>
<dbReference type="Gene3D" id="3.30.1490.140">
    <property type="entry name" value="Amyloidogenic glycoprotein, copper-binding domain"/>
    <property type="match status" value="1"/>
</dbReference>
<keyword evidence="8" id="KW-0722">Serine protease inhibitor</keyword>
<evidence type="ECO:0000256" key="2">
    <source>
        <dbReference type="ARBA" id="ARBA00004613"/>
    </source>
</evidence>
<feature type="disulfide bond" evidence="15">
    <location>
        <begin position="99"/>
        <end position="106"/>
    </location>
</feature>
<dbReference type="Pfam" id="PF10515">
    <property type="entry name" value="APP_amyloid"/>
    <property type="match status" value="1"/>
</dbReference>
<reference evidence="23" key="1">
    <citation type="submission" date="2025-08" db="UniProtKB">
        <authorList>
            <consortium name="Ensembl"/>
        </authorList>
    </citation>
    <scope>IDENTIFICATION</scope>
</reference>
<keyword evidence="7 19" id="KW-0732">Signal</keyword>
<evidence type="ECO:0000256" key="17">
    <source>
        <dbReference type="SAM" id="Coils"/>
    </source>
</evidence>
<keyword evidence="17" id="KW-0175">Coiled coil</keyword>
<evidence type="ECO:0000256" key="14">
    <source>
        <dbReference type="ARBA" id="ARBA00023180"/>
    </source>
</evidence>
<evidence type="ECO:0000256" key="7">
    <source>
        <dbReference type="ARBA" id="ARBA00022729"/>
    </source>
</evidence>
<dbReference type="FunFam" id="1.20.120.770:FF:000001">
    <property type="entry name" value="Amyloid beta A4 protein-like isoform 1"/>
    <property type="match status" value="1"/>
</dbReference>
<dbReference type="GO" id="GO:0005794">
    <property type="term" value="C:Golgi apparatus"/>
    <property type="evidence" value="ECO:0007669"/>
    <property type="project" value="TreeGrafter"/>
</dbReference>
<dbReference type="InterPro" id="IPR015849">
    <property type="entry name" value="Amyloid_glyco_heparin-bd"/>
</dbReference>
<evidence type="ECO:0000256" key="1">
    <source>
        <dbReference type="ARBA" id="ARBA00004479"/>
    </source>
</evidence>
<dbReference type="GO" id="GO:0005886">
    <property type="term" value="C:plasma membrane"/>
    <property type="evidence" value="ECO:0007669"/>
    <property type="project" value="UniProtKB-SubCell"/>
</dbReference>
<protein>
    <recommendedName>
        <fullName evidence="16">Amyloid-beta A4 protein</fullName>
    </recommendedName>
</protein>
<dbReference type="GO" id="GO:0009986">
    <property type="term" value="C:cell surface"/>
    <property type="evidence" value="ECO:0007669"/>
    <property type="project" value="TreeGrafter"/>
</dbReference>
<keyword evidence="24" id="KW-1185">Reference proteome</keyword>
<dbReference type="PROSITE" id="PS00280">
    <property type="entry name" value="BPTI_KUNITZ_1"/>
    <property type="match status" value="1"/>
</dbReference>
<feature type="transmembrane region" description="Helical" evidence="16">
    <location>
        <begin position="664"/>
        <end position="686"/>
    </location>
</feature>
<dbReference type="PROSITE" id="PS00320">
    <property type="entry name" value="APP_INTRA"/>
    <property type="match status" value="1"/>
</dbReference>
<keyword evidence="3" id="KW-0964">Secreted</keyword>
<feature type="domain" description="E1" evidence="21">
    <location>
        <begin position="29"/>
        <end position="190"/>
    </location>
</feature>
<dbReference type="FunFam" id="3.90.570.10:FF:000001">
    <property type="entry name" value="Amyloid beta A4 protein"/>
    <property type="match status" value="1"/>
</dbReference>
<comment type="subcellular location">
    <subcellularLocation>
        <location evidence="16">Cell membrane</location>
        <topology evidence="16">Single-pass type I membrane protein</topology>
    </subcellularLocation>
    <subcellularLocation>
        <location evidence="1">Membrane</location>
        <topology evidence="1">Single-pass type I membrane protein</topology>
    </subcellularLocation>
    <subcellularLocation>
        <location evidence="2">Secreted</location>
    </subcellularLocation>
</comment>
<dbReference type="CDD" id="cd22607">
    <property type="entry name" value="Kunitz_ABPP-like"/>
    <property type="match status" value="1"/>
</dbReference>
<evidence type="ECO:0000256" key="13">
    <source>
        <dbReference type="ARBA" id="ARBA00023157"/>
    </source>
</evidence>
<dbReference type="PANTHER" id="PTHR23103">
    <property type="entry name" value="ALZHEIMER'S DISEASE BETA-AMYLOID RELATED"/>
    <property type="match status" value="1"/>
</dbReference>
<dbReference type="Pfam" id="PF03494">
    <property type="entry name" value="Beta-APP"/>
    <property type="match status" value="1"/>
</dbReference>
<dbReference type="InterPro" id="IPR036880">
    <property type="entry name" value="Kunitz_BPTI_sf"/>
</dbReference>
<keyword evidence="5 16" id="KW-0812">Transmembrane</keyword>
<keyword evidence="16" id="KW-1003">Cell membrane</keyword>
<dbReference type="GO" id="GO:0051246">
    <property type="term" value="P:regulation of protein metabolic process"/>
    <property type="evidence" value="ECO:0007669"/>
    <property type="project" value="UniProtKB-ARBA"/>
</dbReference>
<gene>
    <name evidence="23" type="primary">APP</name>
</gene>
<evidence type="ECO:0000256" key="18">
    <source>
        <dbReference type="SAM" id="MobiDB-lite"/>
    </source>
</evidence>
<dbReference type="GO" id="GO:0030546">
    <property type="term" value="F:signaling receptor activator activity"/>
    <property type="evidence" value="ECO:0007669"/>
    <property type="project" value="TreeGrafter"/>
</dbReference>
<dbReference type="GO" id="GO:0008201">
    <property type="term" value="F:heparin binding"/>
    <property type="evidence" value="ECO:0007669"/>
    <property type="project" value="UniProtKB-UniRule"/>
</dbReference>
<dbReference type="Pfam" id="PF00014">
    <property type="entry name" value="Kunitz_BPTI"/>
    <property type="match status" value="1"/>
</dbReference>
<dbReference type="GO" id="GO:0005769">
    <property type="term" value="C:early endosome"/>
    <property type="evidence" value="ECO:0007669"/>
    <property type="project" value="TreeGrafter"/>
</dbReference>
<dbReference type="InterPro" id="IPR036176">
    <property type="entry name" value="E2_sf"/>
</dbReference>
<accession>A0A670Y238</accession>
<feature type="disulfide bond" evidence="15">
    <location>
        <begin position="145"/>
        <end position="175"/>
    </location>
</feature>
<dbReference type="CTD" id="351"/>
<evidence type="ECO:0000256" key="12">
    <source>
        <dbReference type="ARBA" id="ARBA00023136"/>
    </source>
</evidence>
<dbReference type="Proteomes" id="UP000472273">
    <property type="component" value="Unplaced"/>
</dbReference>
<keyword evidence="11 16" id="KW-0034">Amyloid</keyword>
<dbReference type="InterPro" id="IPR024329">
    <property type="entry name" value="Amyloid_glyco_E2_domain"/>
</dbReference>
<dbReference type="PROSITE" id="PS51870">
    <property type="entry name" value="APP_E2"/>
    <property type="match status" value="1"/>
</dbReference>
<keyword evidence="13 15" id="KW-1015">Disulfide bond</keyword>
<dbReference type="Gene3D" id="1.20.120.770">
    <property type="entry name" value="Amyloid precursor protein, E2 domain"/>
    <property type="match status" value="1"/>
</dbReference>
<dbReference type="SUPFAM" id="SSF56491">
    <property type="entry name" value="A heparin-binding domain"/>
    <property type="match status" value="1"/>
</dbReference>
<feature type="region of interest" description="GFLD subdomain" evidence="15">
    <location>
        <begin position="29"/>
        <end position="124"/>
    </location>
</feature>
<dbReference type="GeneTree" id="ENSGT00530000063252"/>
<dbReference type="GO" id="GO:0045121">
    <property type="term" value="C:membrane raft"/>
    <property type="evidence" value="ECO:0007669"/>
    <property type="project" value="TreeGrafter"/>
</dbReference>
<dbReference type="PRINTS" id="PR00759">
    <property type="entry name" value="BASICPTASE"/>
</dbReference>
<dbReference type="GO" id="GO:0046914">
    <property type="term" value="F:transition metal ion binding"/>
    <property type="evidence" value="ECO:0007669"/>
    <property type="project" value="InterPro"/>
</dbReference>
<evidence type="ECO:0000256" key="10">
    <source>
        <dbReference type="ARBA" id="ARBA00023008"/>
    </source>
</evidence>
<feature type="region of interest" description="Disordered" evidence="18">
    <location>
        <begin position="228"/>
        <end position="282"/>
    </location>
</feature>
<dbReference type="InterPro" id="IPR019745">
    <property type="entry name" value="Amyloid_glyco_intracell_CS"/>
</dbReference>
<dbReference type="Pfam" id="PF12925">
    <property type="entry name" value="APP_E2"/>
    <property type="match status" value="1"/>
</dbReference>
<comment type="similarity">
    <text evidence="15 16">Belongs to the APP family.</text>
</comment>
<evidence type="ECO:0000256" key="11">
    <source>
        <dbReference type="ARBA" id="ARBA00023087"/>
    </source>
</evidence>
<dbReference type="PANTHER" id="PTHR23103:SF7">
    <property type="entry name" value="AMYLOID-BETA PRECURSOR PROTEIN"/>
    <property type="match status" value="1"/>
</dbReference>
<dbReference type="GO" id="GO:0005102">
    <property type="term" value="F:signaling receptor binding"/>
    <property type="evidence" value="ECO:0007669"/>
    <property type="project" value="TreeGrafter"/>
</dbReference>
<dbReference type="RefSeq" id="XP_026556422.1">
    <property type="nucleotide sequence ID" value="XM_026700637.1"/>
</dbReference>
<dbReference type="Gene3D" id="2.30.29.30">
    <property type="entry name" value="Pleckstrin-homology domain (PH domain)/Phosphotyrosine-binding domain (PTB)"/>
    <property type="match status" value="1"/>
</dbReference>
<feature type="disulfide bond" evidence="15">
    <location>
        <begin position="74"/>
        <end position="118"/>
    </location>
</feature>
<evidence type="ECO:0000256" key="9">
    <source>
        <dbReference type="ARBA" id="ARBA00022989"/>
    </source>
</evidence>
<dbReference type="SUPFAM" id="SSF89811">
    <property type="entry name" value="Amyloid beta a4 protein copper binding domain (domain 2)"/>
    <property type="match status" value="1"/>
</dbReference>
<dbReference type="InterPro" id="IPR013803">
    <property type="entry name" value="Amyloid_glyco_Abeta"/>
</dbReference>
<dbReference type="FunFam" id="4.10.410.10:FF:000001">
    <property type="entry name" value="Amyloid beta A4 protein"/>
    <property type="match status" value="1"/>
</dbReference>
<dbReference type="InterPro" id="IPR036454">
    <property type="entry name" value="Amyloid_glyco_heparin-bd_sf"/>
</dbReference>
<dbReference type="Gene3D" id="3.90.570.10">
    <property type="entry name" value="Amyloidogenic glycoprotein, heparin-binding domain"/>
    <property type="match status" value="1"/>
</dbReference>
<evidence type="ECO:0000256" key="15">
    <source>
        <dbReference type="PROSITE-ProRule" id="PRU01217"/>
    </source>
</evidence>
<dbReference type="InterPro" id="IPR011178">
    <property type="entry name" value="Amyloid_glyco_Cu-bd"/>
</dbReference>
<evidence type="ECO:0000256" key="5">
    <source>
        <dbReference type="ARBA" id="ARBA00022692"/>
    </source>
</evidence>
<keyword evidence="6" id="KW-0479">Metal-binding</keyword>
<dbReference type="SMART" id="SM00006">
    <property type="entry name" value="A4_EXTRA"/>
    <property type="match status" value="1"/>
</dbReference>
<organism evidence="23 24">
    <name type="scientific">Pseudonaja textilis</name>
    <name type="common">Eastern brown snake</name>
    <dbReference type="NCBI Taxonomy" id="8673"/>
    <lineage>
        <taxon>Eukaryota</taxon>
        <taxon>Metazoa</taxon>
        <taxon>Chordata</taxon>
        <taxon>Craniata</taxon>
        <taxon>Vertebrata</taxon>
        <taxon>Euteleostomi</taxon>
        <taxon>Lepidosauria</taxon>
        <taxon>Squamata</taxon>
        <taxon>Bifurcata</taxon>
        <taxon>Unidentata</taxon>
        <taxon>Episquamata</taxon>
        <taxon>Toxicofera</taxon>
        <taxon>Serpentes</taxon>
        <taxon>Colubroidea</taxon>
        <taxon>Elapidae</taxon>
        <taxon>Hydrophiinae</taxon>
        <taxon>Pseudonaja</taxon>
    </lineage>
</organism>
<feature type="compositionally biased region" description="Low complexity" evidence="18">
    <location>
        <begin position="269"/>
        <end position="281"/>
    </location>
</feature>
<dbReference type="GO" id="GO:0007417">
    <property type="term" value="P:central nervous system development"/>
    <property type="evidence" value="ECO:0007669"/>
    <property type="project" value="TreeGrafter"/>
</dbReference>
<dbReference type="GO" id="GO:0005798">
    <property type="term" value="C:Golgi-associated vesicle"/>
    <property type="evidence" value="ECO:0007669"/>
    <property type="project" value="UniProtKB-UniRule"/>
</dbReference>
<evidence type="ECO:0000256" key="16">
    <source>
        <dbReference type="RuleBase" id="RU367156"/>
    </source>
</evidence>
<dbReference type="PRINTS" id="PR00204">
    <property type="entry name" value="BETAAMYLOID"/>
</dbReference>
<dbReference type="AlphaFoldDB" id="A0A670Y238"/>
<evidence type="ECO:0000259" key="21">
    <source>
        <dbReference type="PROSITE" id="PS51869"/>
    </source>
</evidence>
<evidence type="ECO:0000256" key="19">
    <source>
        <dbReference type="SAM" id="SignalP"/>
    </source>
</evidence>
<keyword evidence="12 16" id="KW-0472">Membrane</keyword>
<feature type="domain" description="BPTI/Kunitz inhibitor" evidence="20">
    <location>
        <begin position="291"/>
        <end position="341"/>
    </location>
</feature>
<sequence length="733" mass="82796">MLPHLAFLLLGASWTAGALEVPTDGNAGLLAEPQVAMFCGKSNMHMNVQNGKWESDPSGTKSCIATKEGILQYCQQVYPELQITNVVEANQPVTIQNWCKQGRKQCRSHPYIVVPYRCLVGEFVSDALLVPDKCKFLHQERMDICETHLHWHTVAKESCSEKGMNLHDYGMLLPCGIDKFRGVEFVCCLVADESDNVDSAEAEEDDSDVWWGGADADYADGSYDKVTEEQLAEGDTTDVEDENTDDDDDEDGDEAEEVTEDQYQEATERTTSIATTTTTTESVEEVVREVCSEQAETGPCRAMISRWYFDVTEGKCAPFFYGGCGGNRNNFDTEEYCMAVCGSVIPTTAASTPDAVDKYLETPSDENEHSHFQKAKERLEAKHRERMSQVMREWEEAEHQAKNLPKADKKAVIQHFQEKVESLEQEAANERQQLVETHMARVEAMLNDRRRVALENYITALQAVPPKPRHVFNMLKKYVRAEQKDRQHTLKHFEHVRMVDPKKAAQIRSQVMTHLRVTYERMNQSLSLLYNVPAVAEEIQDEVDELLQKEQNYSDDVLANMISEPRISYGNDALMPSLTETKTTVERLPVDGEFSLDDLQPWHPFAVDSVPANTENEGSGLTNVKTEETSELKMDAEYRHDSGYEVHHQKLVFFAEDVGSNKGALIGLMVGGVVIATVIVITLVMLKKKQYTSIHHGVVEVDAAVTPEERHLSKMQQNGYENPTYKFFEQMQN</sequence>
<feature type="signal peptide" evidence="19">
    <location>
        <begin position="1"/>
        <end position="18"/>
    </location>
</feature>
<dbReference type="SUPFAM" id="SSF109843">
    <property type="entry name" value="CAPPD, an extracellular domain of amyloid beta A4 protein"/>
    <property type="match status" value="1"/>
</dbReference>
<evidence type="ECO:0000256" key="6">
    <source>
        <dbReference type="ARBA" id="ARBA00022723"/>
    </source>
</evidence>
<dbReference type="Pfam" id="PF02177">
    <property type="entry name" value="APP_N"/>
    <property type="match status" value="1"/>
</dbReference>
<evidence type="ECO:0000313" key="24">
    <source>
        <dbReference type="Proteomes" id="UP000472273"/>
    </source>
</evidence>
<feature type="disulfide bond" evidence="15">
    <location>
        <begin position="159"/>
        <end position="187"/>
    </location>
</feature>
<feature type="region of interest" description="CuBD subdomain" evidence="15">
    <location>
        <begin position="132"/>
        <end position="190"/>
    </location>
</feature>
<dbReference type="GO" id="GO:0043005">
    <property type="term" value="C:neuron projection"/>
    <property type="evidence" value="ECO:0007669"/>
    <property type="project" value="UniProtKB-ARBA"/>
</dbReference>
<feature type="disulfide bond" evidence="15">
    <location>
        <begin position="134"/>
        <end position="188"/>
    </location>
</feature>
<dbReference type="InterPro" id="IPR019543">
    <property type="entry name" value="APP_amyloid_C"/>
</dbReference>
<dbReference type="InterPro" id="IPR011993">
    <property type="entry name" value="PH-like_dom_sf"/>
</dbReference>
<proteinExistence type="inferred from homology"/>
<evidence type="ECO:0000256" key="3">
    <source>
        <dbReference type="ARBA" id="ARBA00022525"/>
    </source>
</evidence>
<dbReference type="GeneID" id="113436300"/>
<keyword evidence="4" id="KW-0646">Protease inhibitor</keyword>
<dbReference type="InterPro" id="IPR008154">
    <property type="entry name" value="Amyloid_glyco_extra"/>
</dbReference>
<comment type="function">
    <text evidence="16">Functions as a cell surface receptor and performs physiological functions on the surface of neurons relevant to neurite growth, neuronal adhesion and axonogenesis.</text>
</comment>
<keyword evidence="14" id="KW-0325">Glycoprotein</keyword>
<evidence type="ECO:0000259" key="20">
    <source>
        <dbReference type="PROSITE" id="PS50279"/>
    </source>
</evidence>
<dbReference type="SUPFAM" id="SSF57362">
    <property type="entry name" value="BPTI-like"/>
    <property type="match status" value="1"/>
</dbReference>
<dbReference type="Ensembl" id="ENSPTXT00000006055.1">
    <property type="protein sequence ID" value="ENSPTXP00000005866.1"/>
    <property type="gene ID" value="ENSPTXG00000004270.1"/>
</dbReference>
<evidence type="ECO:0000256" key="8">
    <source>
        <dbReference type="ARBA" id="ARBA00022900"/>
    </source>
</evidence>
<evidence type="ECO:0000313" key="23">
    <source>
        <dbReference type="Ensembl" id="ENSPTXP00000005866.1"/>
    </source>
</evidence>
<dbReference type="InterPro" id="IPR002223">
    <property type="entry name" value="Kunitz_BPTI"/>
</dbReference>
<dbReference type="GO" id="GO:0007409">
    <property type="term" value="P:axonogenesis"/>
    <property type="evidence" value="ECO:0007669"/>
    <property type="project" value="TreeGrafter"/>
</dbReference>
<reference evidence="23" key="2">
    <citation type="submission" date="2025-09" db="UniProtKB">
        <authorList>
            <consortium name="Ensembl"/>
        </authorList>
    </citation>
    <scope>IDENTIFICATION</scope>
</reference>
<dbReference type="InterPro" id="IPR036669">
    <property type="entry name" value="Amyloid_Cu-bd_sf"/>
</dbReference>
<keyword evidence="9 16" id="KW-1133">Transmembrane helix</keyword>
<dbReference type="SMART" id="SM00131">
    <property type="entry name" value="KU"/>
    <property type="match status" value="1"/>
</dbReference>
<dbReference type="GO" id="GO:0099503">
    <property type="term" value="C:secretory vesicle"/>
    <property type="evidence" value="ECO:0007669"/>
    <property type="project" value="UniProtKB-ARBA"/>
</dbReference>
<dbReference type="GO" id="GO:0005576">
    <property type="term" value="C:extracellular region"/>
    <property type="evidence" value="ECO:0007669"/>
    <property type="project" value="UniProtKB-SubCell"/>
</dbReference>
<dbReference type="Gene3D" id="4.10.410.10">
    <property type="entry name" value="Pancreatic trypsin inhibitor Kunitz domain"/>
    <property type="match status" value="1"/>
</dbReference>
<dbReference type="Gene3D" id="6.10.250.1670">
    <property type="match status" value="1"/>
</dbReference>
<comment type="caution">
    <text evidence="15">Lacks conserved residue(s) required for the propagation of feature annotation.</text>
</comment>
<dbReference type="Pfam" id="PF12924">
    <property type="entry name" value="APP_Cu_bd"/>
    <property type="match status" value="1"/>
</dbReference>
<dbReference type="PROSITE" id="PS51869">
    <property type="entry name" value="APP_E1"/>
    <property type="match status" value="1"/>
</dbReference>
<feature type="coiled-coil region" evidence="17">
    <location>
        <begin position="406"/>
        <end position="440"/>
    </location>
</feature>
<dbReference type="PRINTS" id="PR00203">
    <property type="entry name" value="AMYLOIDA4"/>
</dbReference>
<dbReference type="InterPro" id="IPR008155">
    <property type="entry name" value="Amyloid_glyco"/>
</dbReference>
<dbReference type="PROSITE" id="PS50279">
    <property type="entry name" value="BPTI_KUNITZ_2"/>
    <property type="match status" value="1"/>
</dbReference>
<feature type="domain" description="E2" evidence="22">
    <location>
        <begin position="355"/>
        <end position="546"/>
    </location>
</feature>
<feature type="compositionally biased region" description="Acidic residues" evidence="18">
    <location>
        <begin position="230"/>
        <end position="263"/>
    </location>
</feature>
<evidence type="ECO:0000259" key="22">
    <source>
        <dbReference type="PROSITE" id="PS51870"/>
    </source>
</evidence>